<name>A0A1Q8R137_9FIRM</name>
<feature type="transmembrane region" description="Helical" evidence="1">
    <location>
        <begin position="26"/>
        <end position="44"/>
    </location>
</feature>
<keyword evidence="1" id="KW-0472">Membrane</keyword>
<accession>A0A1Q8R137</accession>
<organism evidence="2 3">
    <name type="scientific">Desulfosporosinus metallidurans</name>
    <dbReference type="NCBI Taxonomy" id="1888891"/>
    <lineage>
        <taxon>Bacteria</taxon>
        <taxon>Bacillati</taxon>
        <taxon>Bacillota</taxon>
        <taxon>Clostridia</taxon>
        <taxon>Eubacteriales</taxon>
        <taxon>Desulfitobacteriaceae</taxon>
        <taxon>Desulfosporosinus</taxon>
    </lineage>
</organism>
<evidence type="ECO:0000313" key="2">
    <source>
        <dbReference type="EMBL" id="OLN33288.1"/>
    </source>
</evidence>
<keyword evidence="1" id="KW-1133">Transmembrane helix</keyword>
<comment type="caution">
    <text evidence="2">The sequence shown here is derived from an EMBL/GenBank/DDBJ whole genome shotgun (WGS) entry which is preliminary data.</text>
</comment>
<proteinExistence type="predicted"/>
<gene>
    <name evidence="2" type="ORF">DSOL_0534</name>
</gene>
<dbReference type="AlphaFoldDB" id="A0A1Q8R137"/>
<keyword evidence="3" id="KW-1185">Reference proteome</keyword>
<reference evidence="2 3" key="1">
    <citation type="submission" date="2016-09" db="EMBL/GenBank/DDBJ databases">
        <title>Complete genome of Desulfosporosinus sp. OL.</title>
        <authorList>
            <person name="Mardanov A."/>
            <person name="Beletsky A."/>
            <person name="Panova A."/>
            <person name="Karnachuk O."/>
            <person name="Ravin N."/>
        </authorList>
    </citation>
    <scope>NUCLEOTIDE SEQUENCE [LARGE SCALE GENOMIC DNA]</scope>
    <source>
        <strain evidence="2 3">OL</strain>
    </source>
</reference>
<dbReference type="STRING" id="1888891.DSOL_0534"/>
<sequence>MRTEHTKWGSRLITEKGYYIGFAWKAYLLAIGSAIVVFSFIAFLNK</sequence>
<keyword evidence="1" id="KW-0812">Transmembrane</keyword>
<evidence type="ECO:0000313" key="3">
    <source>
        <dbReference type="Proteomes" id="UP000186102"/>
    </source>
</evidence>
<protein>
    <submittedName>
        <fullName evidence="2">Uncharacterized protein</fullName>
    </submittedName>
</protein>
<dbReference type="EMBL" id="MLBF01000003">
    <property type="protein sequence ID" value="OLN33288.1"/>
    <property type="molecule type" value="Genomic_DNA"/>
</dbReference>
<evidence type="ECO:0000256" key="1">
    <source>
        <dbReference type="SAM" id="Phobius"/>
    </source>
</evidence>
<dbReference type="Proteomes" id="UP000186102">
    <property type="component" value="Unassembled WGS sequence"/>
</dbReference>